<dbReference type="Gene3D" id="1.20.120.790">
    <property type="entry name" value="Heat shock protein 90, C-terminal domain"/>
    <property type="match status" value="1"/>
</dbReference>
<evidence type="ECO:0000256" key="2">
    <source>
        <dbReference type="ARBA" id="ARBA00021845"/>
    </source>
</evidence>
<dbReference type="NCBIfam" id="NF003555">
    <property type="entry name" value="PRK05218.1"/>
    <property type="match status" value="1"/>
</dbReference>
<dbReference type="FunFam" id="3.30.230.80:FF:000003">
    <property type="entry name" value="endoplasmin isoform X1"/>
    <property type="match status" value="1"/>
</dbReference>
<dbReference type="InterPro" id="IPR036890">
    <property type="entry name" value="HATPase_C_sf"/>
</dbReference>
<dbReference type="FunFam" id="3.30.565.10:FF:000005">
    <property type="entry name" value="Heat shock protein 90"/>
    <property type="match status" value="1"/>
</dbReference>
<evidence type="ECO:0000256" key="4">
    <source>
        <dbReference type="ARBA" id="ARBA00022840"/>
    </source>
</evidence>
<sequence length="782" mass="89518">MRPNRRAPRLAILLLLGFSLSIVHTAHSQDEAGVEKHAFQAEVSRMMKLIINSLYTNKEIFLRELISNASDALDKIRVLALTDKDTLDSLGELEIRIKADDARGALHVMDTGVGMSKSELITNLGTIAKSGTSEFIKKSLDNPEKVQLNDLIGQFGVGFYSSFLVADKVSVRSKSHQEPFEHVWESNSTEFSVKQASVEDRLDGSDQLKRGSVVTLHLKDEAKDFLKPDTLRELIKKYSQFINFPIYLWTSKTVTEEVPVDDDESTDEKKDEDATSTTEKPTDDVLEEEKAETKKKTKKVEKTVYDWERINVAKPIWQRKPKDISDEEYDEFYKSITRDHQPPIVRTHFTAEGELTFKSLLFIPKVQPTESFNKYGNKNDNIKLYVKRVFISDDFNDLMPAYMRFIRGVVDSEDLPLNVGRETLQQHKLLKVIKKKLVRKTLDMIKKIDDNKYIDFWKEFGTNLKLGIIEDQNNRNRIAKLLRFHSSKTGPDGWTSLEEYVKNMLPEQEQIFYIAGSSYDEVSQSPFVESVLKKGYEVLYLTDAVDEYTLSNLPDFDGKRFQNVAKEGLTLDKSKKRELYKKALEGKYAKLVSYLQETALKGKVHKVVLSERLSESPAALVATAFGWTGNMERLAKSNAHSKTNDATRDYYLQQKKILEINPHHPVIKELLKRVEADESDERVQEAASMVFAIATVRSGYMLQDLEDFGKKIERYMRTDLHVPLDAPVEEEQIEVPEEESATKTEESTKTEEEPTKEDESTKADDEPTTEEKPETATPRTDL</sequence>
<dbReference type="InterPro" id="IPR003594">
    <property type="entry name" value="HATPase_dom"/>
</dbReference>
<dbReference type="InterPro" id="IPR037196">
    <property type="entry name" value="HSP90_C"/>
</dbReference>
<gene>
    <name evidence="10" type="primary">Hsp90b1</name>
    <name evidence="10" type="ORF">g.11291</name>
</gene>
<evidence type="ECO:0000313" key="10">
    <source>
        <dbReference type="EMBL" id="MDE47246.1"/>
    </source>
</evidence>
<dbReference type="SMART" id="SM00387">
    <property type="entry name" value="HATPase_c"/>
    <property type="match status" value="1"/>
</dbReference>
<dbReference type="InterPro" id="IPR019805">
    <property type="entry name" value="Heat_shock_protein_90_CS"/>
</dbReference>
<comment type="similarity">
    <text evidence="1">Belongs to the heat shock protein 90 family.</text>
</comment>
<dbReference type="InterPro" id="IPR001404">
    <property type="entry name" value="Hsp90_fam"/>
</dbReference>
<dbReference type="Pfam" id="PF00183">
    <property type="entry name" value="HSP90"/>
    <property type="match status" value="1"/>
</dbReference>
<dbReference type="GO" id="GO:0140662">
    <property type="term" value="F:ATP-dependent protein folding chaperone"/>
    <property type="evidence" value="ECO:0007669"/>
    <property type="project" value="InterPro"/>
</dbReference>
<evidence type="ECO:0000256" key="7">
    <source>
        <dbReference type="SAM" id="MobiDB-lite"/>
    </source>
</evidence>
<feature type="binding site" evidence="6">
    <location>
        <position position="68"/>
    </location>
    <ligand>
        <name>ATP</name>
        <dbReference type="ChEBI" id="CHEBI:30616"/>
    </ligand>
</feature>
<evidence type="ECO:0000256" key="3">
    <source>
        <dbReference type="ARBA" id="ARBA00022741"/>
    </source>
</evidence>
<dbReference type="HAMAP" id="MF_00505">
    <property type="entry name" value="HSP90"/>
    <property type="match status" value="1"/>
</dbReference>
<dbReference type="PIRSF" id="PIRSF002583">
    <property type="entry name" value="Hsp90"/>
    <property type="match status" value="1"/>
</dbReference>
<proteinExistence type="inferred from homology"/>
<name>A0A6G1S9Q3_9ACAR</name>
<dbReference type="PRINTS" id="PR00775">
    <property type="entry name" value="HEATSHOCK90"/>
</dbReference>
<keyword evidence="5" id="KW-0143">Chaperone</keyword>
<feature type="binding site" evidence="6">
    <location>
        <begin position="154"/>
        <end position="159"/>
    </location>
    <ligand>
        <name>ATP</name>
        <dbReference type="ChEBI" id="CHEBI:30616"/>
    </ligand>
</feature>
<feature type="compositionally biased region" description="Basic and acidic residues" evidence="7">
    <location>
        <begin position="740"/>
        <end position="782"/>
    </location>
</feature>
<dbReference type="SUPFAM" id="SSF110942">
    <property type="entry name" value="HSP90 C-terminal domain"/>
    <property type="match status" value="1"/>
</dbReference>
<evidence type="ECO:0000256" key="8">
    <source>
        <dbReference type="SAM" id="SignalP"/>
    </source>
</evidence>
<feature type="binding site" evidence="6">
    <location>
        <position position="115"/>
    </location>
    <ligand>
        <name>ATP</name>
        <dbReference type="ChEBI" id="CHEBI:30616"/>
    </ligand>
</feature>
<dbReference type="Gene3D" id="3.30.230.80">
    <property type="match status" value="1"/>
</dbReference>
<dbReference type="PANTHER" id="PTHR11528">
    <property type="entry name" value="HEAT SHOCK PROTEIN 90 FAMILY MEMBER"/>
    <property type="match status" value="1"/>
</dbReference>
<dbReference type="InterPro" id="IPR020575">
    <property type="entry name" value="Hsp90_N"/>
</dbReference>
<dbReference type="SUPFAM" id="SSF54211">
    <property type="entry name" value="Ribosomal protein S5 domain 2-like"/>
    <property type="match status" value="1"/>
</dbReference>
<feature type="binding site" evidence="6">
    <location>
        <position position="129"/>
    </location>
    <ligand>
        <name>ATP</name>
        <dbReference type="ChEBI" id="CHEBI:30616"/>
    </ligand>
</feature>
<evidence type="ECO:0000256" key="1">
    <source>
        <dbReference type="ARBA" id="ARBA00008239"/>
    </source>
</evidence>
<feature type="binding site" evidence="6">
    <location>
        <position position="64"/>
    </location>
    <ligand>
        <name>ATP</name>
        <dbReference type="ChEBI" id="CHEBI:30616"/>
    </ligand>
</feature>
<dbReference type="PROSITE" id="PS00298">
    <property type="entry name" value="HSP90"/>
    <property type="match status" value="1"/>
</dbReference>
<dbReference type="CDD" id="cd16927">
    <property type="entry name" value="HATPase_Hsp90-like"/>
    <property type="match status" value="1"/>
</dbReference>
<evidence type="ECO:0000256" key="5">
    <source>
        <dbReference type="ARBA" id="ARBA00023186"/>
    </source>
</evidence>
<feature type="binding site" evidence="6">
    <location>
        <position position="123"/>
    </location>
    <ligand>
        <name>ATP</name>
        <dbReference type="ChEBI" id="CHEBI:30616"/>
    </ligand>
</feature>
<feature type="region of interest" description="Disordered" evidence="7">
    <location>
        <begin position="723"/>
        <end position="782"/>
    </location>
</feature>
<evidence type="ECO:0000256" key="6">
    <source>
        <dbReference type="PIRSR" id="PIRSR002583-1"/>
    </source>
</evidence>
<dbReference type="GO" id="GO:0051082">
    <property type="term" value="F:unfolded protein binding"/>
    <property type="evidence" value="ECO:0007669"/>
    <property type="project" value="InterPro"/>
</dbReference>
<accession>A0A6G1S9Q3</accession>
<feature type="binding site" evidence="6">
    <location>
        <position position="110"/>
    </location>
    <ligand>
        <name>ATP</name>
        <dbReference type="ChEBI" id="CHEBI:30616"/>
    </ligand>
</feature>
<keyword evidence="3 6" id="KW-0547">Nucleotide-binding</keyword>
<dbReference type="GO" id="GO:0016887">
    <property type="term" value="F:ATP hydrolysis activity"/>
    <property type="evidence" value="ECO:0007669"/>
    <property type="project" value="InterPro"/>
</dbReference>
<reference evidence="10" key="1">
    <citation type="submission" date="2018-10" db="EMBL/GenBank/DDBJ databases">
        <title>Transcriptome assembly of Aceria tosichella (Wheat curl mite) Type 2.</title>
        <authorList>
            <person name="Scully E.D."/>
            <person name="Geib S.M."/>
            <person name="Palmer N.A."/>
            <person name="Gupta A.K."/>
            <person name="Sarath G."/>
            <person name="Tatineni S."/>
        </authorList>
    </citation>
    <scope>NUCLEOTIDE SEQUENCE</scope>
    <source>
        <strain evidence="10">LincolnNE</strain>
    </source>
</reference>
<dbReference type="AlphaFoldDB" id="A0A6G1S9Q3"/>
<dbReference type="InterPro" id="IPR020568">
    <property type="entry name" value="Ribosomal_Su5_D2-typ_SF"/>
</dbReference>
<keyword evidence="4 6" id="KW-0067">ATP-binding</keyword>
<feature type="signal peptide" evidence="8">
    <location>
        <begin position="1"/>
        <end position="28"/>
    </location>
</feature>
<feature type="binding site" evidence="6">
    <location>
        <position position="421"/>
    </location>
    <ligand>
        <name>ATP</name>
        <dbReference type="ChEBI" id="CHEBI:30616"/>
    </ligand>
</feature>
<dbReference type="SUPFAM" id="SSF55874">
    <property type="entry name" value="ATPase domain of HSP90 chaperone/DNA topoisomerase II/histidine kinase"/>
    <property type="match status" value="1"/>
</dbReference>
<feature type="compositionally biased region" description="Acidic residues" evidence="7">
    <location>
        <begin position="727"/>
        <end position="739"/>
    </location>
</feature>
<feature type="binding site" evidence="6">
    <location>
        <begin position="130"/>
        <end position="131"/>
    </location>
    <ligand>
        <name>ATP</name>
        <dbReference type="ChEBI" id="CHEBI:30616"/>
    </ligand>
</feature>
<dbReference type="Gene3D" id="3.40.50.11260">
    <property type="match status" value="1"/>
</dbReference>
<feature type="region of interest" description="Disordered" evidence="7">
    <location>
        <begin position="258"/>
        <end position="291"/>
    </location>
</feature>
<feature type="chain" id="PRO_5026093583" description="Heat shock protein 83" evidence="8">
    <location>
        <begin position="29"/>
        <end position="782"/>
    </location>
</feature>
<protein>
    <recommendedName>
        <fullName evidence="2">Heat shock protein 83</fullName>
    </recommendedName>
</protein>
<keyword evidence="8" id="KW-0732">Signal</keyword>
<dbReference type="EMBL" id="GGYP01002475">
    <property type="protein sequence ID" value="MDE47246.1"/>
    <property type="molecule type" value="Transcribed_RNA"/>
</dbReference>
<dbReference type="Gene3D" id="3.30.565.10">
    <property type="entry name" value="Histidine kinase-like ATPase, C-terminal domain"/>
    <property type="match status" value="1"/>
</dbReference>
<organism evidence="10">
    <name type="scientific">Aceria tosichella</name>
    <name type="common">wheat curl mite</name>
    <dbReference type="NCBI Taxonomy" id="561515"/>
    <lineage>
        <taxon>Eukaryota</taxon>
        <taxon>Metazoa</taxon>
        <taxon>Ecdysozoa</taxon>
        <taxon>Arthropoda</taxon>
        <taxon>Chelicerata</taxon>
        <taxon>Arachnida</taxon>
        <taxon>Acari</taxon>
        <taxon>Acariformes</taxon>
        <taxon>Trombidiformes</taxon>
        <taxon>Prostigmata</taxon>
        <taxon>Eupodina</taxon>
        <taxon>Eriophyoidea</taxon>
        <taxon>Eriophyidae</taxon>
        <taxon>Eriophyinae</taxon>
        <taxon>Aceriini</taxon>
        <taxon>Aceria</taxon>
    </lineage>
</organism>
<dbReference type="GO" id="GO:0005524">
    <property type="term" value="F:ATP binding"/>
    <property type="evidence" value="ECO:0007669"/>
    <property type="project" value="UniProtKB-KW"/>
</dbReference>
<dbReference type="Pfam" id="PF13589">
    <property type="entry name" value="HATPase_c_3"/>
    <property type="match status" value="1"/>
</dbReference>
<evidence type="ECO:0000259" key="9">
    <source>
        <dbReference type="SMART" id="SM00387"/>
    </source>
</evidence>
<feature type="domain" description="Histidine kinase/HSP90-like ATPase" evidence="9">
    <location>
        <begin position="57"/>
        <end position="222"/>
    </location>
</feature>